<protein>
    <submittedName>
        <fullName evidence="3">7d8af07a-a5ec-43d5-8171-8b239201bf8c</fullName>
    </submittedName>
</protein>
<feature type="domain" description="DUF8035" evidence="2">
    <location>
        <begin position="128"/>
        <end position="183"/>
    </location>
</feature>
<gene>
    <name evidence="3" type="ORF">SCLTRI_LOCUS7420</name>
</gene>
<evidence type="ECO:0000256" key="1">
    <source>
        <dbReference type="SAM" id="MobiDB-lite"/>
    </source>
</evidence>
<comment type="caution">
    <text evidence="3">The sequence shown here is derived from an EMBL/GenBank/DDBJ whole genome shotgun (WGS) entry which is preliminary data.</text>
</comment>
<proteinExistence type="predicted"/>
<evidence type="ECO:0000313" key="3">
    <source>
        <dbReference type="EMBL" id="CAD6447628.1"/>
    </source>
</evidence>
<feature type="region of interest" description="Disordered" evidence="1">
    <location>
        <begin position="231"/>
        <end position="255"/>
    </location>
</feature>
<name>A0A8H2VZE9_9HELO</name>
<feature type="region of interest" description="Disordered" evidence="1">
    <location>
        <begin position="96"/>
        <end position="130"/>
    </location>
</feature>
<dbReference type="InterPro" id="IPR058348">
    <property type="entry name" value="DUF8035"/>
</dbReference>
<organism evidence="3 4">
    <name type="scientific">Sclerotinia trifoliorum</name>
    <dbReference type="NCBI Taxonomy" id="28548"/>
    <lineage>
        <taxon>Eukaryota</taxon>
        <taxon>Fungi</taxon>
        <taxon>Dikarya</taxon>
        <taxon>Ascomycota</taxon>
        <taxon>Pezizomycotina</taxon>
        <taxon>Leotiomycetes</taxon>
        <taxon>Helotiales</taxon>
        <taxon>Sclerotiniaceae</taxon>
        <taxon>Sclerotinia</taxon>
    </lineage>
</organism>
<dbReference type="AlphaFoldDB" id="A0A8H2VZE9"/>
<feature type="region of interest" description="Disordered" evidence="1">
    <location>
        <begin position="1"/>
        <end position="82"/>
    </location>
</feature>
<dbReference type="EMBL" id="CAJHIA010000029">
    <property type="protein sequence ID" value="CAD6447628.1"/>
    <property type="molecule type" value="Genomic_DNA"/>
</dbReference>
<reference evidence="3" key="1">
    <citation type="submission" date="2020-10" db="EMBL/GenBank/DDBJ databases">
        <authorList>
            <person name="Kusch S."/>
        </authorList>
    </citation>
    <scope>NUCLEOTIDE SEQUENCE</scope>
    <source>
        <strain evidence="3">SwB9</strain>
    </source>
</reference>
<dbReference type="OrthoDB" id="5242628at2759"/>
<feature type="compositionally biased region" description="Basic residues" evidence="1">
    <location>
        <begin position="231"/>
        <end position="240"/>
    </location>
</feature>
<feature type="compositionally biased region" description="Basic and acidic residues" evidence="1">
    <location>
        <begin position="1"/>
        <end position="79"/>
    </location>
</feature>
<evidence type="ECO:0000313" key="4">
    <source>
        <dbReference type="Proteomes" id="UP000624404"/>
    </source>
</evidence>
<evidence type="ECO:0000259" key="2">
    <source>
        <dbReference type="Pfam" id="PF26118"/>
    </source>
</evidence>
<feature type="compositionally biased region" description="Pro residues" evidence="1">
    <location>
        <begin position="96"/>
        <end position="110"/>
    </location>
</feature>
<keyword evidence="4" id="KW-1185">Reference proteome</keyword>
<sequence length="255" mass="30861">MKRMEQERHERENKAREETIEKYKKEEAERAARERKEKEEIIEKFKKQEADRLARERHEREEREREYQRRLHEDLHKAGLNEQQIVAVKEGKALPPPVVQMPARPPPTPSPVQHAHPQYQIQPAGPRPTYTRMSRKHLSLETLRVYGISYEFDREDPEYLLIKRWVPEEEQDILWTHTRQLRETRSPAPQKQLQQQQHQHTIEYVKEYVVEDRHKKKHHRKSDDLQLVIERKHKRGHSHAGSRSPSPWVRWAAGR</sequence>
<accession>A0A8H2VZE9</accession>
<dbReference type="Proteomes" id="UP000624404">
    <property type="component" value="Unassembled WGS sequence"/>
</dbReference>
<dbReference type="Pfam" id="PF26118">
    <property type="entry name" value="DUF8035"/>
    <property type="match status" value="1"/>
</dbReference>